<dbReference type="SUPFAM" id="SSF82895">
    <property type="entry name" value="TSP-1 type 1 repeat"/>
    <property type="match status" value="4"/>
</dbReference>
<comment type="subcellular location">
    <subcellularLocation>
        <location evidence="1">Secreted</location>
        <location evidence="1">Extracellular space</location>
        <location evidence="1">Extracellular matrix</location>
    </subcellularLocation>
</comment>
<dbReference type="InterPro" id="IPR000884">
    <property type="entry name" value="TSP1_rpt"/>
</dbReference>
<evidence type="ECO:0000259" key="9">
    <source>
        <dbReference type="PROSITE" id="PS50279"/>
    </source>
</evidence>
<evidence type="ECO:0000256" key="6">
    <source>
        <dbReference type="ARBA" id="ARBA00030964"/>
    </source>
</evidence>
<evidence type="ECO:0000256" key="4">
    <source>
        <dbReference type="ARBA" id="ARBA00022737"/>
    </source>
</evidence>
<protein>
    <recommendedName>
        <fullName evidence="2">Spondin-1</fullName>
    </recommendedName>
    <alternativeName>
        <fullName evidence="6">F-spondin</fullName>
    </alternativeName>
</protein>
<dbReference type="Pfam" id="PF00090">
    <property type="entry name" value="TSP_1"/>
    <property type="match status" value="4"/>
</dbReference>
<dbReference type="SMART" id="SM00131">
    <property type="entry name" value="KU"/>
    <property type="match status" value="2"/>
</dbReference>
<feature type="region of interest" description="Disordered" evidence="7">
    <location>
        <begin position="1767"/>
        <end position="1841"/>
    </location>
</feature>
<dbReference type="NCBIfam" id="NF038123">
    <property type="entry name" value="NF038123_dom"/>
    <property type="match status" value="3"/>
</dbReference>
<feature type="domain" description="BPTI/Kunitz inhibitor" evidence="9">
    <location>
        <begin position="1881"/>
        <end position="1935"/>
    </location>
</feature>
<evidence type="ECO:0000259" key="11">
    <source>
        <dbReference type="PROSITE" id="PS51020"/>
    </source>
</evidence>
<dbReference type="InterPro" id="IPR042307">
    <property type="entry name" value="Reeler_sf"/>
</dbReference>
<keyword evidence="3" id="KW-0272">Extracellular matrix</keyword>
<proteinExistence type="predicted"/>
<feature type="compositionally biased region" description="Polar residues" evidence="7">
    <location>
        <begin position="1783"/>
        <end position="1799"/>
    </location>
</feature>
<dbReference type="Proteomes" id="UP000037069">
    <property type="component" value="Unassembled WGS sequence"/>
</dbReference>
<feature type="domain" description="Spondin" evidence="11">
    <location>
        <begin position="1346"/>
        <end position="1538"/>
    </location>
</feature>
<dbReference type="Gene3D" id="2.20.100.10">
    <property type="entry name" value="Thrombospondin type-1 (TSP1) repeat"/>
    <property type="match status" value="4"/>
</dbReference>
<evidence type="ECO:0000256" key="2">
    <source>
        <dbReference type="ARBA" id="ARBA00019594"/>
    </source>
</evidence>
<dbReference type="PANTHER" id="PTHR11311:SF16">
    <property type="entry name" value="SPONDIN-1"/>
    <property type="match status" value="1"/>
</dbReference>
<keyword evidence="13" id="KW-1185">Reference proteome</keyword>
<feature type="region of interest" description="Disordered" evidence="7">
    <location>
        <begin position="1026"/>
        <end position="1059"/>
    </location>
</feature>
<feature type="compositionally biased region" description="Low complexity" evidence="7">
    <location>
        <begin position="906"/>
        <end position="916"/>
    </location>
</feature>
<dbReference type="PROSITE" id="PS50279">
    <property type="entry name" value="BPTI_KUNITZ_2"/>
    <property type="match status" value="2"/>
</dbReference>
<dbReference type="PROSITE" id="PS50092">
    <property type="entry name" value="TSP1"/>
    <property type="match status" value="4"/>
</dbReference>
<dbReference type="Pfam" id="PF00014">
    <property type="entry name" value="Kunitz_BPTI"/>
    <property type="match status" value="2"/>
</dbReference>
<dbReference type="Gene3D" id="2.60.40.2130">
    <property type="entry name" value="F-spondin domain"/>
    <property type="match status" value="3"/>
</dbReference>
<keyword evidence="8" id="KW-0732">Signal</keyword>
<evidence type="ECO:0000256" key="5">
    <source>
        <dbReference type="ARBA" id="ARBA00022889"/>
    </source>
</evidence>
<feature type="region of interest" description="Disordered" evidence="7">
    <location>
        <begin position="906"/>
        <end position="934"/>
    </location>
</feature>
<dbReference type="CDD" id="cd08544">
    <property type="entry name" value="Reeler"/>
    <property type="match status" value="3"/>
</dbReference>
<dbReference type="Pfam" id="PF02014">
    <property type="entry name" value="Reeler"/>
    <property type="match status" value="3"/>
</dbReference>
<feature type="non-terminal residue" evidence="12">
    <location>
        <position position="1"/>
    </location>
</feature>
<feature type="signal peptide" evidence="8">
    <location>
        <begin position="1"/>
        <end position="21"/>
    </location>
</feature>
<evidence type="ECO:0000313" key="13">
    <source>
        <dbReference type="Proteomes" id="UP000037069"/>
    </source>
</evidence>
<dbReference type="InterPro" id="IPR038678">
    <property type="entry name" value="Spondin_N_sf"/>
</dbReference>
<feature type="chain" id="PRO_5005536125" description="Spondin-1" evidence="8">
    <location>
        <begin position="22"/>
        <end position="1973"/>
    </location>
</feature>
<sequence>NKMNWLSLAISISATLNIALACSRVPTGTTAAKSPADESYVVSVAGNPQTYIPGQKYNVSIIANNDQTFISFMLGLESESGGGFEAVGTFEIVDLAETRYSPRCANLVENTNTNIKTRIDVVWVAPANSNMGCVLLRATIVQHRDVWFMDDGFLTKRMCEEEVDDIDTQPSITEPCCACYEAKYELTFEGKWSRHTHPKDFPANSWQTRFSDIIGASHTVDYRFWEYGKNASEGLREVAEHGSTRTLESELKEKSDQIRTIIKARGITYPNITGKTFAVFRVDSKHHLISLVSMIDPSPDWIVGVSGLELCLPNCTWVEKKVHNLYPWDAGTDSGPSYTVDRLAKHFREIMFKRIIVFLWILILSEINLTTAACYRKPQGATGDRSPVDENYQILIDGNPATYIPGQQYNLSLSSTNGLKFISFTLLVEAENPSLLATSPNGADQVLGRFEIIDNAETRFSTLCENMIESSNTNTKNRIDVAWMAPTDAQSGCVLFKAAILQHRNVWFIDDGFLTKRLCPEEIDEINSQTPPVNPCCACDEAKYEITLERKWMRNTHAKDFPSEAWRTRLGEVIGASHSLDFRFWEYGGRASQGLQELGEHGATKTLENEIKQHTSTGYIRTIIKAPGIAYRPNVIGKTLATVRVGQNHHVISLVSKIDPSPDWILGVSGLELCLANCTWIEQKVLNLYPWDIGTDAGPSYMSPDQSQHPPDVIRRITSTFPSDYRSPFFDETGAPMKPLATLTVKRKRTYERECDFEQTGPLECSTHPWSSWTECSAKCGAGTQYRTRAYKDPRVAESFNCKVVLRQNQNCVGTQCGIQQPDLPGAECELTNWSQWSECSKKCGKGFQTRNRDYSNPYAKEKCQAGVPVDLQQTRSCNGENCGGSIYSSAYDSNNDNMFNQNFEEPEQEQNPYQPTKFERKPFNTPQQQRPKWKATEIEEDLETSYGAPAFNAFDHDNSNFRNQVSRPVIPNENEQEEFVDVNNIYGNEKLVGGKSRRPYEEEQIENTNIFGELGGSFGGGNKRLTSSRNSNLKPTKQYGLETKRPNPREEDSFNNRAGFGNSANTFTKLRDPYGFKTIEDQRQEEVEQADSYCLYKPVGNPDPCNKKRLIVKNYWFYDAEDGDCKLFTADNCDENKNKFWSMERCLEACSHVGIKRSEVEEMDLSAKMKWSEILFILLLTIPENILARRCSRYPSNTFTPKSPVDENFVISITGNAQTYILGQSYNVSLNAYNGRRFISAKLVLENENGEKPINGDLGHLEVVDPVETRYSHQCINMVESTNTNPKTRMDFVWTAPVDAGNGCVLIRATVLQHRDVWFMDDGGLTKRICEEVVDDMESQRKDLDERLCCACDEARYEITFEGLWSRNLHPKDYPARGWLTRFSDILGAAHTSDYRFWDKGNLASPEMQEFAEHGSSQGLEREFNRHFKDGKIRTIIKSRGPAFPYINSPSVASVRVDPLRHQISIASKIMPSPDWIVGVPGLELCASNCTWLEEKVINLYPWDIGTDAGPTYTSPDQPQFPPDVIRRMSSEYPPDPRSPFFDETHAPMKPLATLTIKRQRLYERKCEDEDSNNPEDRPRECYTHPWSAWSECTAECGEGHQYRTRVYKQADVAKIYNCDSMVRRRQDRPCQGQKCSGMEAAFGYPPYETNQWSEVEDGEEIFDSVLPQMPVKAAKTKAECMLGNWSPWSECSVSCGEGVRERTREYVNPYNERECQEVFFFKLKEYKKCQGPSCLGPLNNNGDDEENLEFDTNSQQYNNGFRLAHKPYEPFDTKPEFTGRRGSNNQFRPQQYMTHSRQPIDPEEEEIEEEQQPQYNFETEDLKQETTEETYPNKPIRNYANSRLRDSNNLHPTYQKISQIQHSNNPYGQSLFKPPPEYCYQPLNIIRGCIDQRVVGNFWFYNYCTDECMLFATDICDNNRNKFLSLEKCEEHCATPMRRAERFLRYKQAEGCSRGVPLQNVRDFKKRREYV</sequence>
<evidence type="ECO:0000313" key="12">
    <source>
        <dbReference type="EMBL" id="KNC28899.1"/>
    </source>
</evidence>
<organism evidence="12 13">
    <name type="scientific">Lucilia cuprina</name>
    <name type="common">Green bottle fly</name>
    <name type="synonym">Australian sheep blowfly</name>
    <dbReference type="NCBI Taxonomy" id="7375"/>
    <lineage>
        <taxon>Eukaryota</taxon>
        <taxon>Metazoa</taxon>
        <taxon>Ecdysozoa</taxon>
        <taxon>Arthropoda</taxon>
        <taxon>Hexapoda</taxon>
        <taxon>Insecta</taxon>
        <taxon>Pterygota</taxon>
        <taxon>Neoptera</taxon>
        <taxon>Endopterygota</taxon>
        <taxon>Diptera</taxon>
        <taxon>Brachycera</taxon>
        <taxon>Muscomorpha</taxon>
        <taxon>Oestroidea</taxon>
        <taxon>Calliphoridae</taxon>
        <taxon>Luciliinae</taxon>
        <taxon>Lucilia</taxon>
    </lineage>
</organism>
<keyword evidence="3" id="KW-0964">Secreted</keyword>
<dbReference type="GO" id="GO:0007155">
    <property type="term" value="P:cell adhesion"/>
    <property type="evidence" value="ECO:0007669"/>
    <property type="project" value="UniProtKB-KW"/>
</dbReference>
<dbReference type="OMA" id="ECATHSW"/>
<dbReference type="SMART" id="SM00209">
    <property type="entry name" value="TSP1"/>
    <property type="match status" value="4"/>
</dbReference>
<feature type="domain" description="Spondin" evidence="11">
    <location>
        <begin position="532"/>
        <end position="725"/>
    </location>
</feature>
<dbReference type="PANTHER" id="PTHR11311">
    <property type="entry name" value="SPONDIN"/>
    <property type="match status" value="1"/>
</dbReference>
<evidence type="ECO:0000256" key="3">
    <source>
        <dbReference type="ARBA" id="ARBA00022530"/>
    </source>
</evidence>
<keyword evidence="4" id="KW-0677">Repeat</keyword>
<dbReference type="GO" id="GO:0004867">
    <property type="term" value="F:serine-type endopeptidase inhibitor activity"/>
    <property type="evidence" value="ECO:0007669"/>
    <property type="project" value="InterPro"/>
</dbReference>
<feature type="compositionally biased region" description="Polar residues" evidence="7">
    <location>
        <begin position="1026"/>
        <end position="1036"/>
    </location>
</feature>
<dbReference type="EMBL" id="JRES01000735">
    <property type="protein sequence ID" value="KNC28899.1"/>
    <property type="molecule type" value="Genomic_DNA"/>
</dbReference>
<evidence type="ECO:0000256" key="8">
    <source>
        <dbReference type="SAM" id="SignalP"/>
    </source>
</evidence>
<evidence type="ECO:0000256" key="7">
    <source>
        <dbReference type="SAM" id="MobiDB-lite"/>
    </source>
</evidence>
<dbReference type="InterPro" id="IPR009465">
    <property type="entry name" value="Spondin_N"/>
</dbReference>
<feature type="compositionally biased region" description="Basic and acidic residues" evidence="7">
    <location>
        <begin position="1768"/>
        <end position="1781"/>
    </location>
</feature>
<feature type="compositionally biased region" description="Basic and acidic residues" evidence="7">
    <location>
        <begin position="1043"/>
        <end position="1055"/>
    </location>
</feature>
<dbReference type="PROSITE" id="PS51019">
    <property type="entry name" value="REELIN"/>
    <property type="match status" value="3"/>
</dbReference>
<dbReference type="Pfam" id="PF06468">
    <property type="entry name" value="Spond_N"/>
    <property type="match status" value="3"/>
</dbReference>
<evidence type="ECO:0000256" key="1">
    <source>
        <dbReference type="ARBA" id="ARBA00004498"/>
    </source>
</evidence>
<evidence type="ECO:0000259" key="10">
    <source>
        <dbReference type="PROSITE" id="PS51019"/>
    </source>
</evidence>
<dbReference type="FunFam" id="2.60.40.2130:FF:000002">
    <property type="entry name" value="Putative Spondin-1"/>
    <property type="match status" value="3"/>
</dbReference>
<dbReference type="Gene3D" id="4.10.410.10">
    <property type="entry name" value="Pancreatic trypsin inhibitor Kunitz domain"/>
    <property type="match status" value="2"/>
</dbReference>
<dbReference type="OrthoDB" id="347314at2759"/>
<feature type="compositionally biased region" description="Acidic residues" evidence="7">
    <location>
        <begin position="1803"/>
        <end position="1813"/>
    </location>
</feature>
<keyword evidence="5" id="KW-0130">Cell adhesion</keyword>
<dbReference type="InterPro" id="IPR002223">
    <property type="entry name" value="Kunitz_BPTI"/>
</dbReference>
<feature type="domain" description="Reelin" evidence="10">
    <location>
        <begin position="1177"/>
        <end position="1343"/>
    </location>
</feature>
<gene>
    <name evidence="12" type="ORF">FF38_07366</name>
</gene>
<dbReference type="InterPro" id="IPR036880">
    <property type="entry name" value="Kunitz_BPTI_sf"/>
</dbReference>
<dbReference type="InterPro" id="IPR002861">
    <property type="entry name" value="Reeler_dom"/>
</dbReference>
<feature type="domain" description="Reelin" evidence="10">
    <location>
        <begin position="7"/>
        <end position="171"/>
    </location>
</feature>
<dbReference type="Gene3D" id="2.60.40.4060">
    <property type="entry name" value="Reeler domain"/>
    <property type="match status" value="3"/>
</dbReference>
<dbReference type="SUPFAM" id="SSF57362">
    <property type="entry name" value="BPTI-like"/>
    <property type="match status" value="2"/>
</dbReference>
<dbReference type="InterPro" id="IPR036383">
    <property type="entry name" value="TSP1_rpt_sf"/>
</dbReference>
<dbReference type="PROSITE" id="PS51020">
    <property type="entry name" value="SPONDIN"/>
    <property type="match status" value="3"/>
</dbReference>
<dbReference type="FunFam" id="2.60.40.4060:FF:000005">
    <property type="entry name" value="GD10853"/>
    <property type="match status" value="1"/>
</dbReference>
<accession>A0A0L0CBT3</accession>
<feature type="domain" description="BPTI/Kunitz inhibitor" evidence="9">
    <location>
        <begin position="1095"/>
        <end position="1151"/>
    </location>
</feature>
<feature type="domain" description="Spondin" evidence="11">
    <location>
        <begin position="172"/>
        <end position="366"/>
    </location>
</feature>
<dbReference type="InterPro" id="IPR051418">
    <property type="entry name" value="Spondin/Thrombospondin_T1"/>
</dbReference>
<feature type="domain" description="Reelin" evidence="10">
    <location>
        <begin position="359"/>
        <end position="531"/>
    </location>
</feature>
<name>A0A0L0CBT3_LUCCU</name>
<comment type="caution">
    <text evidence="12">The sequence shown here is derived from an EMBL/GenBank/DDBJ whole genome shotgun (WGS) entry which is preliminary data.</text>
</comment>
<reference evidence="12 13" key="1">
    <citation type="journal article" date="2015" name="Nat. Commun.">
        <title>Lucilia cuprina genome unlocks parasitic fly biology to underpin future interventions.</title>
        <authorList>
            <person name="Anstead C.A."/>
            <person name="Korhonen P.K."/>
            <person name="Young N.D."/>
            <person name="Hall R.S."/>
            <person name="Jex A.R."/>
            <person name="Murali S.C."/>
            <person name="Hughes D.S."/>
            <person name="Lee S.F."/>
            <person name="Perry T."/>
            <person name="Stroehlein A.J."/>
            <person name="Ansell B.R."/>
            <person name="Breugelmans B."/>
            <person name="Hofmann A."/>
            <person name="Qu J."/>
            <person name="Dugan S."/>
            <person name="Lee S.L."/>
            <person name="Chao H."/>
            <person name="Dinh H."/>
            <person name="Han Y."/>
            <person name="Doddapaneni H.V."/>
            <person name="Worley K.C."/>
            <person name="Muzny D.M."/>
            <person name="Ioannidis P."/>
            <person name="Waterhouse R.M."/>
            <person name="Zdobnov E.M."/>
            <person name="James P.J."/>
            <person name="Bagnall N.H."/>
            <person name="Kotze A.C."/>
            <person name="Gibbs R.A."/>
            <person name="Richards S."/>
            <person name="Batterham P."/>
            <person name="Gasser R.B."/>
        </authorList>
    </citation>
    <scope>NUCLEOTIDE SEQUENCE [LARGE SCALE GENOMIC DNA]</scope>
    <source>
        <strain evidence="12 13">LS</strain>
        <tissue evidence="12">Full body</tissue>
    </source>
</reference>